<dbReference type="AlphaFoldDB" id="A0AAP7A0B7"/>
<dbReference type="Proteomes" id="UP000552038">
    <property type="component" value="Unassembled WGS sequence"/>
</dbReference>
<evidence type="ECO:0000256" key="1">
    <source>
        <dbReference type="SAM" id="MobiDB-lite"/>
    </source>
</evidence>
<dbReference type="Pfam" id="PF13090">
    <property type="entry name" value="PP_kinase_C"/>
    <property type="match status" value="1"/>
</dbReference>
<dbReference type="SUPFAM" id="SSF56024">
    <property type="entry name" value="Phospholipase D/nuclease"/>
    <property type="match status" value="1"/>
</dbReference>
<feature type="region of interest" description="Disordered" evidence="1">
    <location>
        <begin position="1"/>
        <end position="20"/>
    </location>
</feature>
<accession>A0AAP7A0B7</accession>
<dbReference type="PANTHER" id="PTHR30218">
    <property type="entry name" value="POLYPHOSPHATE KINASE"/>
    <property type="match status" value="1"/>
</dbReference>
<name>A0AAP7A0B7_PAEAL</name>
<dbReference type="GO" id="GO:0009358">
    <property type="term" value="C:polyphosphate kinase complex"/>
    <property type="evidence" value="ECO:0007669"/>
    <property type="project" value="InterPro"/>
</dbReference>
<dbReference type="GO" id="GO:0006799">
    <property type="term" value="P:polyphosphate biosynthetic process"/>
    <property type="evidence" value="ECO:0007669"/>
    <property type="project" value="InterPro"/>
</dbReference>
<dbReference type="EMBL" id="JABFOR010000021">
    <property type="protein sequence ID" value="NOJ72110.1"/>
    <property type="molecule type" value="Genomic_DNA"/>
</dbReference>
<dbReference type="GO" id="GO:0008976">
    <property type="term" value="F:polyphosphate kinase activity"/>
    <property type="evidence" value="ECO:0007669"/>
    <property type="project" value="InterPro"/>
</dbReference>
<comment type="caution">
    <text evidence="3">The sequence shown here is derived from an EMBL/GenBank/DDBJ whole genome shotgun (WGS) entry which is preliminary data.</text>
</comment>
<feature type="domain" description="Polyphosphate kinase C-terminal" evidence="2">
    <location>
        <begin position="8"/>
        <end position="103"/>
    </location>
</feature>
<evidence type="ECO:0000313" key="3">
    <source>
        <dbReference type="EMBL" id="NOJ72110.1"/>
    </source>
</evidence>
<organism evidence="3 4">
    <name type="scientific">Paenibacillus alvei</name>
    <name type="common">Bacillus alvei</name>
    <dbReference type="NCBI Taxonomy" id="44250"/>
    <lineage>
        <taxon>Bacteria</taxon>
        <taxon>Bacillati</taxon>
        <taxon>Bacillota</taxon>
        <taxon>Bacilli</taxon>
        <taxon>Bacillales</taxon>
        <taxon>Paenibacillaceae</taxon>
        <taxon>Paenibacillus</taxon>
    </lineage>
</organism>
<gene>
    <name evidence="3" type="ORF">HMI46_16285</name>
</gene>
<sequence>MHLVSFTRNEKAARKKKSAYHPEKERALVDEKFISLLYKASKANVCIELIVRGVCCLRPGIPNLSDNITVRSIVGRFLEHTRIFYFEHSGKGKVLLSSADWIKILRPNK</sequence>
<proteinExistence type="predicted"/>
<dbReference type="InterPro" id="IPR003414">
    <property type="entry name" value="PP_kinase"/>
</dbReference>
<evidence type="ECO:0000313" key="4">
    <source>
        <dbReference type="Proteomes" id="UP000552038"/>
    </source>
</evidence>
<dbReference type="Gene3D" id="3.30.870.10">
    <property type="entry name" value="Endonuclease Chain A"/>
    <property type="match status" value="1"/>
</dbReference>
<evidence type="ECO:0000259" key="2">
    <source>
        <dbReference type="Pfam" id="PF13090"/>
    </source>
</evidence>
<dbReference type="PANTHER" id="PTHR30218:SF0">
    <property type="entry name" value="POLYPHOSPHATE KINASE"/>
    <property type="match status" value="1"/>
</dbReference>
<protein>
    <recommendedName>
        <fullName evidence="2">Polyphosphate kinase C-terminal domain-containing protein</fullName>
    </recommendedName>
</protein>
<dbReference type="InterPro" id="IPR025200">
    <property type="entry name" value="PPK_C_dom2"/>
</dbReference>
<reference evidence="3 4" key="1">
    <citation type="submission" date="2020-05" db="EMBL/GenBank/DDBJ databases">
        <title>Whole genome sequencing and identification of novel metabolites from Paenibacillus alvei strain JR949.</title>
        <authorList>
            <person name="Rajendhran J."/>
            <person name="Sree Pranav P."/>
            <person name="Mahalakshmi B."/>
            <person name="Karthikeyan R."/>
        </authorList>
    </citation>
    <scope>NUCLEOTIDE SEQUENCE [LARGE SCALE GENOMIC DNA]</scope>
    <source>
        <strain evidence="3 4">JR949</strain>
    </source>
</reference>